<evidence type="ECO:0000313" key="5">
    <source>
        <dbReference type="Proteomes" id="UP000701801"/>
    </source>
</evidence>
<sequence>MDGFLTPVSTTYKSNPREKKEVFLVEIPKISNHIAKPSWSNATSPSEALNILKNEPDHDSLIKTLRYLIQDESDFKITSPSPISSQLVHVLVSEILPNYWSIFSGAEVPKSKRERPKQSAELQLLLKCLRSVTGLNSITLSMKRHIQLSRGSNKKVAGGPNLEEILNILLETSAALLQGSGTVQNIAGTIWDSNEKPTAKKSIWNEFLGLIGGGKLLGIAAEAEAVVNNLSENIGLRYWVADSTLFSVWLTTNLQHWVLNLPKDHEHGWKCCGELLGKLLRLGKPGNIIENVVGSLLDSMILGNEDKSAQFITLLDHLPAFEQKNVLYSTLQFVSREKLSTSITIEADSSWWKSDAKVVSGASSLIKSLVSGAESRSSQLMAWLTSSSGAGVGGSIAIRRAVVAVIAEEKSSIESLLEKSIQQFGDQLAGCLHRKAPLRLSMMMRAGTHLNAVSHRLAKSSPRTRFLGMAVGEALSSLVDKGDKKMDFKVDEMSTAEAKWYKSLVNVVDTVGSIDSLKFKLVPQAPPKTTFHSKPAEKPAPLSGNSRIISIEEVEDDEDEEEEDSDDDDLAPYGKPDSDEEDSDEDATNIVRNKPTAPVYIRDLITYLRDTDNYDRQKLGLQTAAPLIRRKANFGTEVSTHAEELATLLVGIQDKYEIEEFQELRLQGMIAILLALPSKMGPWFAKTFFDGDYSISQRASVLTTLGLSARELGGFGKEDVKLTKADKLTNTSFPSKALPEKMHNLYITNTQQPKKATQKSLPFSALTILSANLTSSLTKPIAAEALASSSNPALMNFNPSSTRQITKTRTRPKLSTNALSTIASTTFFFSLTGRFFIHLRAYGSSSTNNITFDPFLLSLFIKTLALILDAAGPYATGLRDMRREFWDLLLGLRVVAMGERGVIESMLFGFLVSLELNANDSDGREIVEGMGRELLEIQGWVQGVFEGLGEGRGVSVLGVGRRKGEEGGGVEEEKVRVLAASVLVRIQGLVERYQGLLVGDLVSYS</sequence>
<dbReference type="InterPro" id="IPR038528">
    <property type="entry name" value="TEL2_C_sf"/>
</dbReference>
<name>A0A9N9PWI6_9HELO</name>
<dbReference type="GO" id="GO:0042162">
    <property type="term" value="F:telomeric DNA binding"/>
    <property type="evidence" value="ECO:0007669"/>
    <property type="project" value="TreeGrafter"/>
</dbReference>
<dbReference type="OrthoDB" id="10258062at2759"/>
<dbReference type="FunFam" id="1.25.40.720:FF:000004">
    <property type="entry name" value="WGS project CABT00000000 data, contig 2.6"/>
    <property type="match status" value="1"/>
</dbReference>
<dbReference type="EMBL" id="CAJVRM010000001">
    <property type="protein sequence ID" value="CAG8970680.1"/>
    <property type="molecule type" value="Genomic_DNA"/>
</dbReference>
<feature type="domain" description="Telomere length regulation protein conserved" evidence="3">
    <location>
        <begin position="598"/>
        <end position="709"/>
    </location>
</feature>
<gene>
    <name evidence="4" type="ORF">HYALB_00003435</name>
</gene>
<dbReference type="InterPro" id="IPR019337">
    <property type="entry name" value="Telomere_length_regulation_dom"/>
</dbReference>
<dbReference type="GO" id="GO:0051083">
    <property type="term" value="P:'de novo' cotranslational protein folding"/>
    <property type="evidence" value="ECO:0007669"/>
    <property type="project" value="TreeGrafter"/>
</dbReference>
<evidence type="ECO:0000313" key="4">
    <source>
        <dbReference type="EMBL" id="CAG8970680.1"/>
    </source>
</evidence>
<accession>A0A9N9PWI6</accession>
<proteinExistence type="inferred from homology"/>
<dbReference type="AlphaFoldDB" id="A0A9N9PWI6"/>
<dbReference type="Pfam" id="PF10193">
    <property type="entry name" value="Telomere_reg-2"/>
    <property type="match status" value="1"/>
</dbReference>
<evidence type="ECO:0000256" key="1">
    <source>
        <dbReference type="ARBA" id="ARBA00006133"/>
    </source>
</evidence>
<keyword evidence="5" id="KW-1185">Reference proteome</keyword>
<dbReference type="GO" id="GO:0005829">
    <property type="term" value="C:cytosol"/>
    <property type="evidence" value="ECO:0007669"/>
    <property type="project" value="TreeGrafter"/>
</dbReference>
<evidence type="ECO:0000259" key="3">
    <source>
        <dbReference type="Pfam" id="PF10193"/>
    </source>
</evidence>
<feature type="compositionally biased region" description="Acidic residues" evidence="2">
    <location>
        <begin position="578"/>
        <end position="587"/>
    </location>
</feature>
<comment type="similarity">
    <text evidence="1">Belongs to the TEL2 family.</text>
</comment>
<dbReference type="PANTHER" id="PTHR15830">
    <property type="entry name" value="TELOMERE LENGTH REGULATION PROTEIN TEL2 FAMILY MEMBER"/>
    <property type="match status" value="1"/>
</dbReference>
<feature type="compositionally biased region" description="Acidic residues" evidence="2">
    <location>
        <begin position="552"/>
        <end position="570"/>
    </location>
</feature>
<dbReference type="GO" id="GO:0051879">
    <property type="term" value="F:Hsp90 protein binding"/>
    <property type="evidence" value="ECO:0007669"/>
    <property type="project" value="TreeGrafter"/>
</dbReference>
<dbReference type="PANTHER" id="PTHR15830:SF10">
    <property type="entry name" value="TELOMERE LENGTH REGULATION PROTEIN TEL2 HOMOLOG"/>
    <property type="match status" value="1"/>
</dbReference>
<dbReference type="Proteomes" id="UP000701801">
    <property type="component" value="Unassembled WGS sequence"/>
</dbReference>
<dbReference type="Gene3D" id="1.25.40.720">
    <property type="entry name" value="Telomere length regulation protein 2, C-terminal domain"/>
    <property type="match status" value="2"/>
</dbReference>
<comment type="caution">
    <text evidence="4">The sequence shown here is derived from an EMBL/GenBank/DDBJ whole genome shotgun (WGS) entry which is preliminary data.</text>
</comment>
<organism evidence="4 5">
    <name type="scientific">Hymenoscyphus albidus</name>
    <dbReference type="NCBI Taxonomy" id="595503"/>
    <lineage>
        <taxon>Eukaryota</taxon>
        <taxon>Fungi</taxon>
        <taxon>Dikarya</taxon>
        <taxon>Ascomycota</taxon>
        <taxon>Pezizomycotina</taxon>
        <taxon>Leotiomycetes</taxon>
        <taxon>Helotiales</taxon>
        <taxon>Helotiaceae</taxon>
        <taxon>Hymenoscyphus</taxon>
    </lineage>
</organism>
<protein>
    <recommendedName>
        <fullName evidence="3">Telomere length regulation protein conserved domain-containing protein</fullName>
    </recommendedName>
</protein>
<evidence type="ECO:0000256" key="2">
    <source>
        <dbReference type="SAM" id="MobiDB-lite"/>
    </source>
</evidence>
<feature type="region of interest" description="Disordered" evidence="2">
    <location>
        <begin position="525"/>
        <end position="592"/>
    </location>
</feature>
<reference evidence="4" key="1">
    <citation type="submission" date="2021-07" db="EMBL/GenBank/DDBJ databases">
        <authorList>
            <person name="Durling M."/>
        </authorList>
    </citation>
    <scope>NUCLEOTIDE SEQUENCE</scope>
</reference>
<dbReference type="InterPro" id="IPR051970">
    <property type="entry name" value="TEL2_Regulation"/>
</dbReference>